<dbReference type="PROSITE" id="PS51447">
    <property type="entry name" value="FDX_ACB"/>
    <property type="match status" value="1"/>
</dbReference>
<protein>
    <recommendedName>
        <fullName evidence="11">Phenylalanine--tRNA ligase beta subunit, chloroplastic</fullName>
        <ecNumber evidence="11">6.1.1.20</ecNumber>
    </recommendedName>
    <alternativeName>
        <fullName evidence="11">Phenylalanyl-tRNA synthetase beta subunit</fullName>
        <shortName evidence="11">PheRS</shortName>
    </alternativeName>
</protein>
<evidence type="ECO:0000256" key="7">
    <source>
        <dbReference type="ARBA" id="ARBA00022842"/>
    </source>
</evidence>
<dbReference type="GO" id="GO:0005524">
    <property type="term" value="F:ATP binding"/>
    <property type="evidence" value="ECO:0007669"/>
    <property type="project" value="UniProtKB-UniRule"/>
</dbReference>
<dbReference type="InterPro" id="IPR005147">
    <property type="entry name" value="tRNA_synthase_B5-dom"/>
</dbReference>
<comment type="catalytic activity">
    <reaction evidence="10 11">
        <text>tRNA(Phe) + L-phenylalanine + ATP = L-phenylalanyl-tRNA(Phe) + AMP + diphosphate + H(+)</text>
        <dbReference type="Rhea" id="RHEA:19413"/>
        <dbReference type="Rhea" id="RHEA-COMP:9668"/>
        <dbReference type="Rhea" id="RHEA-COMP:9699"/>
        <dbReference type="ChEBI" id="CHEBI:15378"/>
        <dbReference type="ChEBI" id="CHEBI:30616"/>
        <dbReference type="ChEBI" id="CHEBI:33019"/>
        <dbReference type="ChEBI" id="CHEBI:58095"/>
        <dbReference type="ChEBI" id="CHEBI:78442"/>
        <dbReference type="ChEBI" id="CHEBI:78531"/>
        <dbReference type="ChEBI" id="CHEBI:456215"/>
        <dbReference type="EC" id="6.1.1.20"/>
    </reaction>
</comment>
<dbReference type="Gene3D" id="3.30.930.10">
    <property type="entry name" value="Bira Bifunctional Protein, Domain 2"/>
    <property type="match status" value="1"/>
</dbReference>
<keyword evidence="14" id="KW-0150">Chloroplast</keyword>
<accession>A0A516ZB46</accession>
<proteinExistence type="inferred from homology"/>
<dbReference type="InterPro" id="IPR005146">
    <property type="entry name" value="B3/B4_tRNA-bd"/>
</dbReference>
<name>A0A516ZB46_9STRA</name>
<dbReference type="InterPro" id="IPR041616">
    <property type="entry name" value="PheRS_beta_core"/>
</dbReference>
<dbReference type="Gene3D" id="3.50.40.10">
    <property type="entry name" value="Phenylalanyl-trna Synthetase, Chain B, domain 3"/>
    <property type="match status" value="1"/>
</dbReference>
<keyword evidence="4 11" id="KW-0479">Metal-binding</keyword>
<evidence type="ECO:0000259" key="12">
    <source>
        <dbReference type="PROSITE" id="PS51447"/>
    </source>
</evidence>
<feature type="binding site" evidence="11">
    <location>
        <position position="375"/>
    </location>
    <ligand>
        <name>Mg(2+)</name>
        <dbReference type="ChEBI" id="CHEBI:18420"/>
        <note>shared with alpha subunit</note>
    </ligand>
</feature>
<dbReference type="RefSeq" id="YP_009686179.1">
    <property type="nucleotide sequence ID" value="NC_044463.1"/>
</dbReference>
<dbReference type="PANTHER" id="PTHR10947:SF0">
    <property type="entry name" value="PHENYLALANINE--TRNA LIGASE BETA SUBUNIT"/>
    <property type="match status" value="1"/>
</dbReference>
<organism evidence="14">
    <name type="scientific">Halamphora americana</name>
    <dbReference type="NCBI Taxonomy" id="2305497"/>
    <lineage>
        <taxon>Eukaryota</taxon>
        <taxon>Sar</taxon>
        <taxon>Stramenopiles</taxon>
        <taxon>Ochrophyta</taxon>
        <taxon>Bacillariophyta</taxon>
        <taxon>Bacillariophyceae</taxon>
        <taxon>Bacillariophycidae</taxon>
        <taxon>Naviculales</taxon>
        <taxon>Amphipleuraceae</taxon>
        <taxon>Halamphora</taxon>
    </lineage>
</organism>
<comment type="similarity">
    <text evidence="1 11">Belongs to the phenylalanyl-tRNA synthetase beta subunit family. Type 1 subfamily.</text>
</comment>
<reference evidence="14" key="1">
    <citation type="journal article" date="2019" name="PLoS ONE">
        <title>Extensive chloroplast genome rearrangement amongst three closely related Halamphora spp. (Bacillariophyceae), and evidence for rapid evolution as compared to land plants.</title>
        <authorList>
            <person name="Hamsher S.E."/>
            <person name="Keepers K.G."/>
            <person name="Pogoda C.S."/>
            <person name="Stepanek J.G."/>
            <person name="Kane N.C."/>
            <person name="Kociolek J.P."/>
        </authorList>
    </citation>
    <scope>NUCLEOTIDE SEQUENCE</scope>
</reference>
<feature type="domain" description="FDX-ACB" evidence="12">
    <location>
        <begin position="614"/>
        <end position="707"/>
    </location>
</feature>
<keyword evidence="3 11" id="KW-0436">Ligase</keyword>
<keyword evidence="14" id="KW-0934">Plastid</keyword>
<keyword evidence="9 11" id="KW-0030">Aminoacyl-tRNA synthetase</keyword>
<dbReference type="GO" id="GO:0006432">
    <property type="term" value="P:phenylalanyl-tRNA aminoacylation"/>
    <property type="evidence" value="ECO:0007669"/>
    <property type="project" value="UniProtKB-UniRule"/>
</dbReference>
<dbReference type="Pfam" id="PF17759">
    <property type="entry name" value="tRNA_synthFbeta"/>
    <property type="match status" value="1"/>
</dbReference>
<evidence type="ECO:0000256" key="6">
    <source>
        <dbReference type="ARBA" id="ARBA00022840"/>
    </source>
</evidence>
<dbReference type="InterPro" id="IPR009061">
    <property type="entry name" value="DNA-bd_dom_put_sf"/>
</dbReference>
<evidence type="ECO:0000256" key="5">
    <source>
        <dbReference type="ARBA" id="ARBA00022741"/>
    </source>
</evidence>
<dbReference type="EMBL" id="MK045450">
    <property type="protein sequence ID" value="QDR24920.1"/>
    <property type="molecule type" value="Genomic_DNA"/>
</dbReference>
<dbReference type="Gene3D" id="3.30.70.380">
    <property type="entry name" value="Ferrodoxin-fold anticodon-binding domain"/>
    <property type="match status" value="1"/>
</dbReference>
<dbReference type="Pfam" id="PF03484">
    <property type="entry name" value="B5"/>
    <property type="match status" value="1"/>
</dbReference>
<dbReference type="CDD" id="cd00769">
    <property type="entry name" value="PheRS_beta_core"/>
    <property type="match status" value="1"/>
</dbReference>
<dbReference type="GO" id="GO:0009328">
    <property type="term" value="C:phenylalanine-tRNA ligase complex"/>
    <property type="evidence" value="ECO:0007669"/>
    <property type="project" value="TreeGrafter"/>
</dbReference>
<keyword evidence="7 11" id="KW-0460">Magnesium</keyword>
<feature type="binding site" evidence="11">
    <location>
        <position position="376"/>
    </location>
    <ligand>
        <name>Mg(2+)</name>
        <dbReference type="ChEBI" id="CHEBI:18420"/>
        <note>shared with alpha subunit</note>
    </ligand>
</feature>
<dbReference type="GO" id="GO:0000287">
    <property type="term" value="F:magnesium ion binding"/>
    <property type="evidence" value="ECO:0007669"/>
    <property type="project" value="UniProtKB-UniRule"/>
</dbReference>
<evidence type="ECO:0000256" key="8">
    <source>
        <dbReference type="ARBA" id="ARBA00022917"/>
    </source>
</evidence>
<dbReference type="InterPro" id="IPR045864">
    <property type="entry name" value="aa-tRNA-synth_II/BPL/LPL"/>
</dbReference>
<dbReference type="SMART" id="SM00873">
    <property type="entry name" value="B3_4"/>
    <property type="match status" value="1"/>
</dbReference>
<dbReference type="SUPFAM" id="SSF54991">
    <property type="entry name" value="Anticodon-binding domain of PheRS"/>
    <property type="match status" value="1"/>
</dbReference>
<comment type="subunit">
    <text evidence="2 11">Tetramer of two alpha and two beta subunits.</text>
</comment>
<keyword evidence="6 11" id="KW-0067">ATP-binding</keyword>
<dbReference type="PROSITE" id="PS51483">
    <property type="entry name" value="B5"/>
    <property type="match status" value="1"/>
</dbReference>
<evidence type="ECO:0000313" key="14">
    <source>
        <dbReference type="EMBL" id="QDR24920.1"/>
    </source>
</evidence>
<keyword evidence="5 11" id="KW-0547">Nucleotide-binding</keyword>
<gene>
    <name evidence="14" type="primary">syfB</name>
    <name evidence="11" type="synonym">pheT</name>
</gene>
<keyword evidence="8 11" id="KW-0648">Protein biosynthesis</keyword>
<evidence type="ECO:0000259" key="13">
    <source>
        <dbReference type="PROSITE" id="PS51483"/>
    </source>
</evidence>
<evidence type="ECO:0000256" key="9">
    <source>
        <dbReference type="ARBA" id="ARBA00023146"/>
    </source>
</evidence>
<comment type="cofactor">
    <cofactor evidence="11">
        <name>Mg(2+)</name>
        <dbReference type="ChEBI" id="CHEBI:18420"/>
    </cofactor>
    <text evidence="11">Binds 2 magnesium ions per tetramer.</text>
</comment>
<dbReference type="HAMAP" id="MF_00283">
    <property type="entry name" value="Phe_tRNA_synth_beta1"/>
    <property type="match status" value="1"/>
</dbReference>
<dbReference type="Pfam" id="PF03483">
    <property type="entry name" value="B3_4"/>
    <property type="match status" value="1"/>
</dbReference>
<dbReference type="InterPro" id="IPR004532">
    <property type="entry name" value="Phe-tRNA-ligase_IIc_bsu_bact"/>
</dbReference>
<feature type="binding site" evidence="11">
    <location>
        <position position="366"/>
    </location>
    <ligand>
        <name>Mg(2+)</name>
        <dbReference type="ChEBI" id="CHEBI:18420"/>
        <note>shared with alpha subunit</note>
    </ligand>
</feature>
<dbReference type="SUPFAM" id="SSF46955">
    <property type="entry name" value="Putative DNA-binding domain"/>
    <property type="match status" value="2"/>
</dbReference>
<dbReference type="SMART" id="SM00874">
    <property type="entry name" value="B5"/>
    <property type="match status" value="1"/>
</dbReference>
<dbReference type="SUPFAM" id="SSF55681">
    <property type="entry name" value="Class II aaRS and biotin synthetases"/>
    <property type="match status" value="1"/>
</dbReference>
<dbReference type="GO" id="GO:0009507">
    <property type="term" value="C:chloroplast"/>
    <property type="evidence" value="ECO:0007669"/>
    <property type="project" value="UniProtKB-SubCell"/>
</dbReference>
<evidence type="ECO:0000256" key="1">
    <source>
        <dbReference type="ARBA" id="ARBA00008653"/>
    </source>
</evidence>
<dbReference type="Pfam" id="PF03147">
    <property type="entry name" value="FDX-ACB"/>
    <property type="match status" value="1"/>
</dbReference>
<dbReference type="InterPro" id="IPR045060">
    <property type="entry name" value="Phe-tRNA-ligase_IIc_bsu"/>
</dbReference>
<dbReference type="GO" id="GO:0004826">
    <property type="term" value="F:phenylalanine-tRNA ligase activity"/>
    <property type="evidence" value="ECO:0007669"/>
    <property type="project" value="UniProtKB-UniRule"/>
</dbReference>
<dbReference type="InterPro" id="IPR005121">
    <property type="entry name" value="Fdx_antiC-bd"/>
</dbReference>
<dbReference type="Gene3D" id="3.30.56.10">
    <property type="match status" value="2"/>
</dbReference>
<dbReference type="SMART" id="SM00896">
    <property type="entry name" value="FDX-ACB"/>
    <property type="match status" value="1"/>
</dbReference>
<dbReference type="AlphaFoldDB" id="A0A516ZB46"/>
<dbReference type="SUPFAM" id="SSF56037">
    <property type="entry name" value="PheT/TilS domain"/>
    <property type="match status" value="1"/>
</dbReference>
<evidence type="ECO:0000256" key="3">
    <source>
        <dbReference type="ARBA" id="ARBA00022598"/>
    </source>
</evidence>
<geneLocation type="chloroplast" evidence="14"/>
<dbReference type="EC" id="6.1.1.20" evidence="11"/>
<evidence type="ECO:0000256" key="2">
    <source>
        <dbReference type="ARBA" id="ARBA00011209"/>
    </source>
</evidence>
<sequence>MQVPLEWIKEVIGIENIELEELIERLTLGGFEVEEILEIEVNNTKQIVLDISATANRSDSLSIQGISSEIASLLDKPIKQLKYTQKIDDWKQKIITQKESIIADLGCSTFLAFEIKNIDDFTVPRWIQEKLMSVGVSPTNNLSDFQTYILLETGYPFAFYDLEKIRQKTNISKLVFSIENATTNQEFVASNSDIYKLNDSNLIIKANNFPFSIAGIIEHEESIYSENTKTLLIEGSIFNAAKIRQQSRNLGLRTDRSARYEKSLKQTYLLDSLYRLIFLLRVKNPNLRCKLCTFLQEKEEALKIIKLNYSTIQEILGPIYETTTDQSKFIPPKKVSEYLQRLNFEFSYQNSELTWDVQVPHLRNDDITREIDLIEEVGRLHGFNNFLTTLPKITKIGTEDLSYKTRAKMTSCFLNLGLNELIHYSLVGEDQPKNKVNQIHLINPLLADYKNLRTSLVPTLIETVAENLKQSNRIIEGFEYGHVFSGDILDNFKEVEHVAGIFGGTKEKLSWSEPNQTITWFEAKGKIEQLFKQLNMDVYWKIESLASKNNIFHPYRTAEIYLLNGRNLGKFGQIHPAYANINGLPSEIYLFEFRLQHIQNHLQEEKLPIFQEYSLYPKVIKDLSFIVPKDKTFMELKNVISLNGTKFLSEINLLDEYRGPSIPKDCTSLCLQLIFQSNEKTLENKEIERIINNLQAVLKSEFNAIIRE</sequence>
<evidence type="ECO:0000256" key="10">
    <source>
        <dbReference type="ARBA" id="ARBA00049255"/>
    </source>
</evidence>
<dbReference type="GO" id="GO:0003723">
    <property type="term" value="F:RNA binding"/>
    <property type="evidence" value="ECO:0007669"/>
    <property type="project" value="InterPro"/>
</dbReference>
<evidence type="ECO:0000256" key="4">
    <source>
        <dbReference type="ARBA" id="ARBA00022723"/>
    </source>
</evidence>
<feature type="binding site" evidence="11">
    <location>
        <position position="372"/>
    </location>
    <ligand>
        <name>Mg(2+)</name>
        <dbReference type="ChEBI" id="CHEBI:18420"/>
        <note>shared with alpha subunit</note>
    </ligand>
</feature>
<dbReference type="InterPro" id="IPR036690">
    <property type="entry name" value="Fdx_antiC-bd_sf"/>
</dbReference>
<dbReference type="PANTHER" id="PTHR10947">
    <property type="entry name" value="PHENYLALANYL-TRNA SYNTHETASE BETA CHAIN AND LEUCINE-RICH REPEAT-CONTAINING PROTEIN 47"/>
    <property type="match status" value="1"/>
</dbReference>
<comment type="subcellular location">
    <subcellularLocation>
        <location evidence="11">Plastid</location>
        <location evidence="11">Chloroplast</location>
    </subcellularLocation>
</comment>
<evidence type="ECO:0000256" key="11">
    <source>
        <dbReference type="HAMAP-Rule" id="MF_00283"/>
    </source>
</evidence>
<feature type="domain" description="B5" evidence="13">
    <location>
        <begin position="300"/>
        <end position="388"/>
    </location>
</feature>
<dbReference type="GeneID" id="41660750"/>
<dbReference type="NCBIfam" id="TIGR00472">
    <property type="entry name" value="pheT_bact"/>
    <property type="match status" value="1"/>
</dbReference>
<dbReference type="InterPro" id="IPR020825">
    <property type="entry name" value="Phe-tRNA_synthase-like_B3/B4"/>
</dbReference>